<name>A0AC35TXX1_9BILA</name>
<sequence length="179" mass="20473">MDGPPALSLGLEPVDHDIIKQKPRNVKEPLLDRPLIINILMSASVIVVGTMSVFWIEMASDNVVTARDTTMTFTCFVFFDMWNALSCRSSRKMIWEIGLLRNTMFTCAVFGSVVSVLAIVYIPFFQKMFLTEALSFFDLIFLFFFTSSVFIVNEVKKYFDIKARKSLGFNYIIGDHVTY</sequence>
<accession>A0AC35TXX1</accession>
<evidence type="ECO:0000313" key="2">
    <source>
        <dbReference type="WBParaSite" id="RSKR_0000566800.1"/>
    </source>
</evidence>
<dbReference type="Proteomes" id="UP000095286">
    <property type="component" value="Unplaced"/>
</dbReference>
<dbReference type="WBParaSite" id="RSKR_0000566800.1">
    <property type="protein sequence ID" value="RSKR_0000566800.1"/>
    <property type="gene ID" value="RSKR_0000566800"/>
</dbReference>
<protein>
    <submittedName>
        <fullName evidence="2">Cation_ATPase_C domain-containing protein</fullName>
    </submittedName>
</protein>
<reference evidence="2" key="1">
    <citation type="submission" date="2016-11" db="UniProtKB">
        <authorList>
            <consortium name="WormBaseParasite"/>
        </authorList>
    </citation>
    <scope>IDENTIFICATION</scope>
    <source>
        <strain evidence="2">KR3021</strain>
    </source>
</reference>
<evidence type="ECO:0000313" key="1">
    <source>
        <dbReference type="Proteomes" id="UP000095286"/>
    </source>
</evidence>
<organism evidence="1 2">
    <name type="scientific">Rhabditophanes sp. KR3021</name>
    <dbReference type="NCBI Taxonomy" id="114890"/>
    <lineage>
        <taxon>Eukaryota</taxon>
        <taxon>Metazoa</taxon>
        <taxon>Ecdysozoa</taxon>
        <taxon>Nematoda</taxon>
        <taxon>Chromadorea</taxon>
        <taxon>Rhabditida</taxon>
        <taxon>Tylenchina</taxon>
        <taxon>Panagrolaimomorpha</taxon>
        <taxon>Strongyloidoidea</taxon>
        <taxon>Alloionematidae</taxon>
        <taxon>Rhabditophanes</taxon>
    </lineage>
</organism>
<proteinExistence type="predicted"/>